<feature type="transmembrane region" description="Helical" evidence="1">
    <location>
        <begin position="221"/>
        <end position="241"/>
    </location>
</feature>
<proteinExistence type="predicted"/>
<dbReference type="PANTHER" id="PTHR40761">
    <property type="entry name" value="CONSERVED INTEGRAL MEMBRANE ALANINE VALINE AND LEUCINE RICH PROTEIN-RELATED"/>
    <property type="match status" value="1"/>
</dbReference>
<feature type="transmembrane region" description="Helical" evidence="1">
    <location>
        <begin position="191"/>
        <end position="209"/>
    </location>
</feature>
<reference evidence="2" key="1">
    <citation type="submission" date="2023-03" db="EMBL/GenBank/DDBJ databases">
        <title>Actinorhabdospora filicis NBRC 111898.</title>
        <authorList>
            <person name="Ichikawa N."/>
            <person name="Sato H."/>
            <person name="Tonouchi N."/>
        </authorList>
    </citation>
    <scope>NUCLEOTIDE SEQUENCE</scope>
    <source>
        <strain evidence="2">NBRC 111898</strain>
    </source>
</reference>
<dbReference type="NCBIfam" id="NF038012">
    <property type="entry name" value="DMT_1"/>
    <property type="match status" value="1"/>
</dbReference>
<keyword evidence="1" id="KW-1133">Transmembrane helix</keyword>
<feature type="transmembrane region" description="Helical" evidence="1">
    <location>
        <begin position="156"/>
        <end position="179"/>
    </location>
</feature>
<feature type="transmembrane region" description="Helical" evidence="1">
    <location>
        <begin position="247"/>
        <end position="268"/>
    </location>
</feature>
<feature type="transmembrane region" description="Helical" evidence="1">
    <location>
        <begin position="70"/>
        <end position="90"/>
    </location>
</feature>
<organism evidence="2 3">
    <name type="scientific">Actinorhabdospora filicis</name>
    <dbReference type="NCBI Taxonomy" id="1785913"/>
    <lineage>
        <taxon>Bacteria</taxon>
        <taxon>Bacillati</taxon>
        <taxon>Actinomycetota</taxon>
        <taxon>Actinomycetes</taxon>
        <taxon>Micromonosporales</taxon>
        <taxon>Micromonosporaceae</taxon>
        <taxon>Actinorhabdospora</taxon>
    </lineage>
</organism>
<evidence type="ECO:0000256" key="1">
    <source>
        <dbReference type="SAM" id="Phobius"/>
    </source>
</evidence>
<keyword evidence="1" id="KW-0472">Membrane</keyword>
<dbReference type="EMBL" id="BSTX01000001">
    <property type="protein sequence ID" value="GLZ75762.1"/>
    <property type="molecule type" value="Genomic_DNA"/>
</dbReference>
<evidence type="ECO:0000313" key="2">
    <source>
        <dbReference type="EMBL" id="GLZ75762.1"/>
    </source>
</evidence>
<accession>A0A9W6SGW7</accession>
<gene>
    <name evidence="2" type="ORF">Afil01_05690</name>
</gene>
<feature type="transmembrane region" description="Helical" evidence="1">
    <location>
        <begin position="128"/>
        <end position="149"/>
    </location>
</feature>
<dbReference type="RefSeq" id="WP_285660989.1">
    <property type="nucleotide sequence ID" value="NZ_BSTX01000001.1"/>
</dbReference>
<keyword evidence="3" id="KW-1185">Reference proteome</keyword>
<protein>
    <recommendedName>
        <fullName evidence="4">Magnesium transporter NIPA</fullName>
    </recommendedName>
</protein>
<dbReference type="PANTHER" id="PTHR40761:SF1">
    <property type="entry name" value="CONSERVED INTEGRAL MEMBRANE ALANINE VALINE AND LEUCINE RICH PROTEIN-RELATED"/>
    <property type="match status" value="1"/>
</dbReference>
<sequence>MTWPILTALAGALLLAFGAALQEGAAVAAEGRARPLLALARRPRWLLGAGLSAAGVGLHLLALSAAPVTLIQPLGVSGLLFAVAAAAMLARRPVRPAEIAGALLVTAGLIALVLSLPHRTSAAPTLDARAALGLAAVAAAAVLTGLLLAGRLTPTWRALTLATAAGISFGAVSAFARVLATAARGDATALLHWHTAVAVALAALGGIALQHAYRSGRFSLAFAALLLADPIAAAAIGLAVLNEPPPAAGAWWLVLAAAVIAPGVTLLARTRHPRTEGAPHVAAGH</sequence>
<evidence type="ECO:0008006" key="4">
    <source>
        <dbReference type="Google" id="ProtNLM"/>
    </source>
</evidence>
<keyword evidence="1" id="KW-0812">Transmembrane</keyword>
<comment type="caution">
    <text evidence="2">The sequence shown here is derived from an EMBL/GenBank/DDBJ whole genome shotgun (WGS) entry which is preliminary data.</text>
</comment>
<dbReference type="AlphaFoldDB" id="A0A9W6SGW7"/>
<name>A0A9W6SGW7_9ACTN</name>
<feature type="transmembrane region" description="Helical" evidence="1">
    <location>
        <begin position="97"/>
        <end position="116"/>
    </location>
</feature>
<evidence type="ECO:0000313" key="3">
    <source>
        <dbReference type="Proteomes" id="UP001165079"/>
    </source>
</evidence>
<dbReference type="Proteomes" id="UP001165079">
    <property type="component" value="Unassembled WGS sequence"/>
</dbReference>